<gene>
    <name evidence="2" type="ORF">E2636_13015</name>
</gene>
<reference evidence="2 3" key="1">
    <citation type="submission" date="2019-03" db="EMBL/GenBank/DDBJ databases">
        <title>Complete genome sequence of Paenisporosarcina antarctica CGMCC 1.6503T.</title>
        <authorList>
            <person name="Rong J.-C."/>
            <person name="Chi N.-Y."/>
            <person name="Zhang Q.-F."/>
        </authorList>
    </citation>
    <scope>NUCLEOTIDE SEQUENCE [LARGE SCALE GENOMIC DNA]</scope>
    <source>
        <strain evidence="2 3">CGMCC 1.6503</strain>
    </source>
</reference>
<feature type="transmembrane region" description="Helical" evidence="1">
    <location>
        <begin position="290"/>
        <end position="315"/>
    </location>
</feature>
<accession>A0A4P6ZZJ8</accession>
<dbReference type="AlphaFoldDB" id="A0A4P6ZZJ8"/>
<keyword evidence="1" id="KW-0812">Transmembrane</keyword>
<feature type="transmembrane region" description="Helical" evidence="1">
    <location>
        <begin position="44"/>
        <end position="62"/>
    </location>
</feature>
<evidence type="ECO:0000256" key="1">
    <source>
        <dbReference type="SAM" id="Phobius"/>
    </source>
</evidence>
<feature type="transmembrane region" description="Helical" evidence="1">
    <location>
        <begin position="261"/>
        <end position="278"/>
    </location>
</feature>
<proteinExistence type="predicted"/>
<organism evidence="2 3">
    <name type="scientific">Paenisporosarcina antarctica</name>
    <dbReference type="NCBI Taxonomy" id="417367"/>
    <lineage>
        <taxon>Bacteria</taxon>
        <taxon>Bacillati</taxon>
        <taxon>Bacillota</taxon>
        <taxon>Bacilli</taxon>
        <taxon>Bacillales</taxon>
        <taxon>Caryophanaceae</taxon>
        <taxon>Paenisporosarcina</taxon>
    </lineage>
</organism>
<feature type="transmembrane region" description="Helical" evidence="1">
    <location>
        <begin position="221"/>
        <end position="241"/>
    </location>
</feature>
<sequence>MISYILLLWGVFLISLITTFNENKIFKSNSVDVISPKIKMGNHLFINQFLLMIIIILLSIFAGSRISYNDTFVYIRRYTLEVPTSLFSLDPSYLEISNNPAFWIYQTLIKSYISTDPQIFIAISSVLYIMSFVYFYWRFSPKFGMSIFLFITLGLFLLGMAAIKQILAISIGIWAVYFASEKKWVKFFLLVLLASLFHPFALLYLLIPLIISKDVWTVKTFFMIITVFVIGSLFESFINVLMVLTGNIKDYSESSFEESVSIFRVLVYGVPVFLSFIYKRNINEHGNHFIKLCINASVVSFLFMVLSFFGGAILFSRAGAFFSPMSLIALPWILVNCIPRKQKIMIYYLFFTLYFIYFFYGTFINVDFSYKSIFSWLNI</sequence>
<dbReference type="EMBL" id="CP038015">
    <property type="protein sequence ID" value="QBP42011.1"/>
    <property type="molecule type" value="Genomic_DNA"/>
</dbReference>
<dbReference type="RefSeq" id="WP_134210580.1">
    <property type="nucleotide sequence ID" value="NZ_CP038015.1"/>
</dbReference>
<dbReference type="InterPro" id="IPR049458">
    <property type="entry name" value="EpsG-like"/>
</dbReference>
<feature type="transmembrane region" description="Helical" evidence="1">
    <location>
        <begin position="321"/>
        <end position="338"/>
    </location>
</feature>
<dbReference type="KEGG" id="panc:E2636_13015"/>
<feature type="transmembrane region" description="Helical" evidence="1">
    <location>
        <begin position="187"/>
        <end position="209"/>
    </location>
</feature>
<feature type="transmembrane region" description="Helical" evidence="1">
    <location>
        <begin position="119"/>
        <end position="137"/>
    </location>
</feature>
<dbReference type="OrthoDB" id="1649543at2"/>
<dbReference type="Pfam" id="PF14897">
    <property type="entry name" value="EpsG"/>
    <property type="match status" value="1"/>
</dbReference>
<protein>
    <submittedName>
        <fullName evidence="2">EpsG family protein</fullName>
    </submittedName>
</protein>
<feature type="transmembrane region" description="Helical" evidence="1">
    <location>
        <begin position="6"/>
        <end position="23"/>
    </location>
</feature>
<dbReference type="Proteomes" id="UP000294292">
    <property type="component" value="Chromosome"/>
</dbReference>
<feature type="transmembrane region" description="Helical" evidence="1">
    <location>
        <begin position="345"/>
        <end position="366"/>
    </location>
</feature>
<keyword evidence="1" id="KW-1133">Transmembrane helix</keyword>
<feature type="transmembrane region" description="Helical" evidence="1">
    <location>
        <begin position="149"/>
        <end position="175"/>
    </location>
</feature>
<keyword evidence="3" id="KW-1185">Reference proteome</keyword>
<evidence type="ECO:0000313" key="2">
    <source>
        <dbReference type="EMBL" id="QBP42011.1"/>
    </source>
</evidence>
<evidence type="ECO:0000313" key="3">
    <source>
        <dbReference type="Proteomes" id="UP000294292"/>
    </source>
</evidence>
<name>A0A4P6ZZJ8_9BACL</name>
<keyword evidence="1" id="KW-0472">Membrane</keyword>